<dbReference type="EMBL" id="VIWO01000004">
    <property type="protein sequence ID" value="TWF40625.1"/>
    <property type="molecule type" value="Genomic_DNA"/>
</dbReference>
<proteinExistence type="predicted"/>
<comment type="caution">
    <text evidence="1">The sequence shown here is derived from an EMBL/GenBank/DDBJ whole genome shotgun (WGS) entry which is preliminary data.</text>
</comment>
<sequence length="273" mass="30879">MKKVLLAMDGAHFSAGAFEFASQLNEIAPLLLIGTFLPKMDFSPSWNEALLSGSVFEPTLEGYSDELVNENIAFFEKECVRKHIEYRVHKVAYYSSIQDLRKETRFADLLILGSEKFYENRGTETPNEYLKMALHSAECPVLLIPEHSYFPENIVLAYDGSEQATFAIKSFCNLMPELSRKNAILVYAANKENTEIPDMQLVEELVARHFANFTIHTLKGTSPKHFDTWMAGIEKPMLVCGSYSRTTLSELFKKSFATEVITGHGMPVFVAHE</sequence>
<dbReference type="RefSeq" id="WP_145670610.1">
    <property type="nucleotide sequence ID" value="NZ_VIWO01000004.1"/>
</dbReference>
<dbReference type="Gene3D" id="3.40.50.12370">
    <property type="match status" value="1"/>
</dbReference>
<accession>A0A561PR83</accession>
<evidence type="ECO:0000313" key="1">
    <source>
        <dbReference type="EMBL" id="TWF40625.1"/>
    </source>
</evidence>
<gene>
    <name evidence="1" type="ORF">FHW36_104308</name>
</gene>
<dbReference type="Proteomes" id="UP000320811">
    <property type="component" value="Unassembled WGS sequence"/>
</dbReference>
<evidence type="ECO:0000313" key="2">
    <source>
        <dbReference type="Proteomes" id="UP000320811"/>
    </source>
</evidence>
<organism evidence="1 2">
    <name type="scientific">Chitinophaga polysaccharea</name>
    <dbReference type="NCBI Taxonomy" id="1293035"/>
    <lineage>
        <taxon>Bacteria</taxon>
        <taxon>Pseudomonadati</taxon>
        <taxon>Bacteroidota</taxon>
        <taxon>Chitinophagia</taxon>
        <taxon>Chitinophagales</taxon>
        <taxon>Chitinophagaceae</taxon>
        <taxon>Chitinophaga</taxon>
    </lineage>
</organism>
<dbReference type="SUPFAM" id="SSF52402">
    <property type="entry name" value="Adenine nucleotide alpha hydrolases-like"/>
    <property type="match status" value="2"/>
</dbReference>
<protein>
    <recommendedName>
        <fullName evidence="3">Universal stress protein family protein</fullName>
    </recommendedName>
</protein>
<dbReference type="OrthoDB" id="659195at2"/>
<dbReference type="AlphaFoldDB" id="A0A561PR83"/>
<evidence type="ECO:0008006" key="3">
    <source>
        <dbReference type="Google" id="ProtNLM"/>
    </source>
</evidence>
<reference evidence="1 2" key="1">
    <citation type="submission" date="2019-06" db="EMBL/GenBank/DDBJ databases">
        <title>Sorghum-associated microbial communities from plants grown in Nebraska, USA.</title>
        <authorList>
            <person name="Schachtman D."/>
        </authorList>
    </citation>
    <scope>NUCLEOTIDE SEQUENCE [LARGE SCALE GENOMIC DNA]</scope>
    <source>
        <strain evidence="1 2">1209</strain>
    </source>
</reference>
<keyword evidence="2" id="KW-1185">Reference proteome</keyword>
<name>A0A561PR83_9BACT</name>